<reference evidence="2" key="1">
    <citation type="submission" date="2021-01" db="EMBL/GenBank/DDBJ databases">
        <authorList>
            <person name="Kaushik A."/>
        </authorList>
    </citation>
    <scope>NUCLEOTIDE SEQUENCE</scope>
    <source>
        <strain evidence="2">AG6-10EEA</strain>
    </source>
</reference>
<dbReference type="Proteomes" id="UP000663853">
    <property type="component" value="Unassembled WGS sequence"/>
</dbReference>
<name>A0A8H3CZA2_9AGAM</name>
<dbReference type="OrthoDB" id="4934715at2759"/>
<evidence type="ECO:0000256" key="1">
    <source>
        <dbReference type="SAM" id="MobiDB-lite"/>
    </source>
</evidence>
<evidence type="ECO:0000313" key="2">
    <source>
        <dbReference type="EMBL" id="CAE6502877.1"/>
    </source>
</evidence>
<organism evidence="2 3">
    <name type="scientific">Rhizoctonia solani</name>
    <dbReference type="NCBI Taxonomy" id="456999"/>
    <lineage>
        <taxon>Eukaryota</taxon>
        <taxon>Fungi</taxon>
        <taxon>Dikarya</taxon>
        <taxon>Basidiomycota</taxon>
        <taxon>Agaricomycotina</taxon>
        <taxon>Agaricomycetes</taxon>
        <taxon>Cantharellales</taxon>
        <taxon>Ceratobasidiaceae</taxon>
        <taxon>Rhizoctonia</taxon>
    </lineage>
</organism>
<accession>A0A8H3CZA2</accession>
<dbReference type="EMBL" id="CAJMXA010003558">
    <property type="protein sequence ID" value="CAE6502877.1"/>
    <property type="molecule type" value="Genomic_DNA"/>
</dbReference>
<feature type="region of interest" description="Disordered" evidence="1">
    <location>
        <begin position="392"/>
        <end position="422"/>
    </location>
</feature>
<comment type="caution">
    <text evidence="2">The sequence shown here is derived from an EMBL/GenBank/DDBJ whole genome shotgun (WGS) entry which is preliminary data.</text>
</comment>
<protein>
    <submittedName>
        <fullName evidence="2">Uncharacterized protein</fullName>
    </submittedName>
</protein>
<evidence type="ECO:0000313" key="3">
    <source>
        <dbReference type="Proteomes" id="UP000663853"/>
    </source>
</evidence>
<gene>
    <name evidence="2" type="ORF">RDB_LOCUS115101</name>
</gene>
<dbReference type="AlphaFoldDB" id="A0A8H3CZA2"/>
<proteinExistence type="predicted"/>
<sequence length="422" mass="47046">MDVDFITTKALRREPPMPLGDTVDYFSVSAATPPGATHPSNTSLRLKLDNPHPDSPFRSSQLVNGRVHIQSPQSVQTHLSLRVYFESRTLYWSLELQSPENKFDQTMSVIKSPSALDYANVMRHEVHRGVVPASHVTLSWDDRVEVQPDQERVLPFSFIVPKRMSVTEWNENPYAPRDLCPVERSPPATLRDSRYGSVQWVVEVTMDLVPNPTSKQDPDTLLRQSTDDQVVTRIAFPFVPSLEDVSPLRDEPFFGQDASKDSFGSKRLSEEELESGKKAVMERVRARGGKWEVHVKGFPAGKSTMWSELHVPAGALVSTDASTFPIILFLKHTGAQSSLKSLFQFPIILFLKHTGAQSSLKSLFRAAKPKPVHVRHEIERFVGRFPAPVVPASERDGNQLPTFEDAVGGDAPPTFDESVGAS</sequence>